<dbReference type="InterPro" id="IPR005119">
    <property type="entry name" value="LysR_subst-bd"/>
</dbReference>
<sequence>MLSGSYAAVMVDPRYIGVFHEVVRTGSYTAAARSLGYSQPAVSQQMRALERALRTPLFLRAGGGLELTEAGRILAGHADSVVEDLTAAANKITAVRELRRGSIRLCAFPSASATLVPSAVARITESHPELRIQLSEAEPPDSLEALRRGECDVALAFSYPETEESPGDDITGDDITGTDVLDDPMVAVLQVAHPLAGRDSVELGELAGQRWIAGCPRCRDHFLRSCGSAGFEPDIAFTTDDNLAVQGLVAAGVGIALMPSLVLSFLRHPDVVGVPVEGLRPRRVTAYALWEQHRIPATALLLETFGRIGAETAADG</sequence>
<dbReference type="GO" id="GO:0003700">
    <property type="term" value="F:DNA-binding transcription factor activity"/>
    <property type="evidence" value="ECO:0007669"/>
    <property type="project" value="InterPro"/>
</dbReference>
<evidence type="ECO:0000259" key="5">
    <source>
        <dbReference type="PROSITE" id="PS50931"/>
    </source>
</evidence>
<reference evidence="7" key="1">
    <citation type="submission" date="2016-10" db="EMBL/GenBank/DDBJ databases">
        <authorList>
            <person name="Varghese N."/>
            <person name="Submissions S."/>
        </authorList>
    </citation>
    <scope>NUCLEOTIDE SEQUENCE [LARGE SCALE GENOMIC DNA]</scope>
    <source>
        <strain evidence="7">DSM 45004</strain>
    </source>
</reference>
<keyword evidence="2" id="KW-0805">Transcription regulation</keyword>
<dbReference type="SUPFAM" id="SSF46785">
    <property type="entry name" value="Winged helix' DNA-binding domain"/>
    <property type="match status" value="1"/>
</dbReference>
<dbReference type="InterPro" id="IPR036390">
    <property type="entry name" value="WH_DNA-bd_sf"/>
</dbReference>
<dbReference type="PANTHER" id="PTHR30346">
    <property type="entry name" value="TRANSCRIPTIONAL DUAL REGULATOR HCAR-RELATED"/>
    <property type="match status" value="1"/>
</dbReference>
<dbReference type="EMBL" id="FOMZ01000004">
    <property type="protein sequence ID" value="SFD87646.1"/>
    <property type="molecule type" value="Genomic_DNA"/>
</dbReference>
<dbReference type="InterPro" id="IPR000847">
    <property type="entry name" value="LysR_HTH_N"/>
</dbReference>
<dbReference type="CDD" id="cd08423">
    <property type="entry name" value="PBP2_LTTR_like_6"/>
    <property type="match status" value="1"/>
</dbReference>
<dbReference type="PROSITE" id="PS50931">
    <property type="entry name" value="HTH_LYSR"/>
    <property type="match status" value="1"/>
</dbReference>
<name>A0A1I1VX20_9ACTN</name>
<dbReference type="Gene3D" id="3.40.190.10">
    <property type="entry name" value="Periplasmic binding protein-like II"/>
    <property type="match status" value="2"/>
</dbReference>
<evidence type="ECO:0000313" key="6">
    <source>
        <dbReference type="EMBL" id="SFD87646.1"/>
    </source>
</evidence>
<protein>
    <submittedName>
        <fullName evidence="6">DNA-binding transcriptional regulator, LysR family</fullName>
    </submittedName>
</protein>
<proteinExistence type="inferred from homology"/>
<gene>
    <name evidence="6" type="ORF">SAMN04487819_104293</name>
</gene>
<dbReference type="InterPro" id="IPR036388">
    <property type="entry name" value="WH-like_DNA-bd_sf"/>
</dbReference>
<accession>A0A1I1VX20</accession>
<dbReference type="Pfam" id="PF03466">
    <property type="entry name" value="LysR_substrate"/>
    <property type="match status" value="1"/>
</dbReference>
<dbReference type="Proteomes" id="UP000198716">
    <property type="component" value="Unassembled WGS sequence"/>
</dbReference>
<dbReference type="AlphaFoldDB" id="A0A1I1VX20"/>
<dbReference type="Gene3D" id="1.10.10.10">
    <property type="entry name" value="Winged helix-like DNA-binding domain superfamily/Winged helix DNA-binding domain"/>
    <property type="match status" value="1"/>
</dbReference>
<evidence type="ECO:0000256" key="1">
    <source>
        <dbReference type="ARBA" id="ARBA00009437"/>
    </source>
</evidence>
<keyword evidence="3 6" id="KW-0238">DNA-binding</keyword>
<dbReference type="GO" id="GO:0032993">
    <property type="term" value="C:protein-DNA complex"/>
    <property type="evidence" value="ECO:0007669"/>
    <property type="project" value="TreeGrafter"/>
</dbReference>
<comment type="similarity">
    <text evidence="1">Belongs to the LysR transcriptional regulatory family.</text>
</comment>
<evidence type="ECO:0000256" key="3">
    <source>
        <dbReference type="ARBA" id="ARBA00023125"/>
    </source>
</evidence>
<dbReference type="GO" id="GO:0003677">
    <property type="term" value="F:DNA binding"/>
    <property type="evidence" value="ECO:0007669"/>
    <property type="project" value="UniProtKB-KW"/>
</dbReference>
<dbReference type="Pfam" id="PF00126">
    <property type="entry name" value="HTH_1"/>
    <property type="match status" value="1"/>
</dbReference>
<dbReference type="PANTHER" id="PTHR30346:SF29">
    <property type="entry name" value="LYSR SUBSTRATE-BINDING"/>
    <property type="match status" value="1"/>
</dbReference>
<dbReference type="PRINTS" id="PR00039">
    <property type="entry name" value="HTHLYSR"/>
</dbReference>
<dbReference type="SUPFAM" id="SSF53850">
    <property type="entry name" value="Periplasmic binding protein-like II"/>
    <property type="match status" value="1"/>
</dbReference>
<evidence type="ECO:0000256" key="2">
    <source>
        <dbReference type="ARBA" id="ARBA00023015"/>
    </source>
</evidence>
<feature type="domain" description="HTH lysR-type" evidence="5">
    <location>
        <begin position="11"/>
        <end position="68"/>
    </location>
</feature>
<keyword evidence="7" id="KW-1185">Reference proteome</keyword>
<keyword evidence="4" id="KW-0804">Transcription</keyword>
<evidence type="ECO:0000256" key="4">
    <source>
        <dbReference type="ARBA" id="ARBA00023163"/>
    </source>
</evidence>
<evidence type="ECO:0000313" key="7">
    <source>
        <dbReference type="Proteomes" id="UP000198716"/>
    </source>
</evidence>
<organism evidence="6 7">
    <name type="scientific">Actinopolyspora alba</name>
    <dbReference type="NCBI Taxonomy" id="673379"/>
    <lineage>
        <taxon>Bacteria</taxon>
        <taxon>Bacillati</taxon>
        <taxon>Actinomycetota</taxon>
        <taxon>Actinomycetes</taxon>
        <taxon>Actinopolysporales</taxon>
        <taxon>Actinopolysporaceae</taxon>
        <taxon>Actinopolyspora</taxon>
        <taxon>Actinopolyspora alba group</taxon>
    </lineage>
</organism>